<gene>
    <name evidence="2" type="ORF">C1645_881762</name>
</gene>
<evidence type="ECO:0000256" key="1">
    <source>
        <dbReference type="SAM" id="MobiDB-lite"/>
    </source>
</evidence>
<proteinExistence type="predicted"/>
<dbReference type="AlphaFoldDB" id="A0A397S8L9"/>
<reference evidence="2 3" key="1">
    <citation type="submission" date="2018-06" db="EMBL/GenBank/DDBJ databases">
        <title>Comparative genomics reveals the genomic features of Rhizophagus irregularis, R. cerebriforme, R. diaphanum and Gigaspora rosea, and their symbiotic lifestyle signature.</title>
        <authorList>
            <person name="Morin E."/>
            <person name="San Clemente H."/>
            <person name="Chen E.C.H."/>
            <person name="De La Providencia I."/>
            <person name="Hainaut M."/>
            <person name="Kuo A."/>
            <person name="Kohler A."/>
            <person name="Murat C."/>
            <person name="Tang N."/>
            <person name="Roy S."/>
            <person name="Loubradou J."/>
            <person name="Henrissat B."/>
            <person name="Grigoriev I.V."/>
            <person name="Corradi N."/>
            <person name="Roux C."/>
            <person name="Martin F.M."/>
        </authorList>
    </citation>
    <scope>NUCLEOTIDE SEQUENCE [LARGE SCALE GENOMIC DNA]</scope>
    <source>
        <strain evidence="2 3">DAOM 227022</strain>
    </source>
</reference>
<feature type="region of interest" description="Disordered" evidence="1">
    <location>
        <begin position="1"/>
        <end position="47"/>
    </location>
</feature>
<protein>
    <submittedName>
        <fullName evidence="2">Uncharacterized protein</fullName>
    </submittedName>
</protein>
<feature type="compositionally biased region" description="Basic and acidic residues" evidence="1">
    <location>
        <begin position="17"/>
        <end position="47"/>
    </location>
</feature>
<evidence type="ECO:0000313" key="2">
    <source>
        <dbReference type="EMBL" id="RIA81159.1"/>
    </source>
</evidence>
<sequence>MNPDKNPYVPKHLKLNPLKEKNPYKEENPYLKKQEENPYLKKDKEGNSYKTDLNEKIDIKIDDNPIVTNPKYPTVTEVDRFRLRNIPIHKENPYANWKFSVVKDINPNNEAKCIKTTTNVDGRIDAFTVSPKSVNNEYLIEFDWKLNEEFIDAVKIEQGGSIESNYGVNEDKQTNFDIKNKDKHDKIKKYEQTRVHKRRNSIQKNNPWLTLFETTQFGNAVQPEESYKNDEKSGWTFCAVMDDPENKKSLNSYDESEDLKEAIEIAAKATVLEPDREITSDRNINTNVSDVNDSRTSCDSHRTTTLEVKMKEETNIVERNLPNFNKKIEALQAKLRLLFDYQKFEKESNQSKETIVANDSKTIQISESKENLEKEKIDPEESEIKELKQSKETIVANDSKNIQISELKESMNQTMEKEKIDPEESEIDDQTNPIADKKATVEKNWNAIKAEQQDLQIKISQNKAKEKYYPQLNVKFNGTIEYDHNVTTQTSKLPDNAPTFILVGDRFVREDKVLIDLDMNDFAPNKSSRSIIKSSQEVKLPLELQDIDFEGWYMQQIIEEFKNNLKNRNNKPKIKPIKSFLEEFDLL</sequence>
<keyword evidence="3" id="KW-1185">Reference proteome</keyword>
<accession>A0A397S8L9</accession>
<name>A0A397S8L9_9GLOM</name>
<evidence type="ECO:0000313" key="3">
    <source>
        <dbReference type="Proteomes" id="UP000265703"/>
    </source>
</evidence>
<organism evidence="2 3">
    <name type="scientific">Glomus cerebriforme</name>
    <dbReference type="NCBI Taxonomy" id="658196"/>
    <lineage>
        <taxon>Eukaryota</taxon>
        <taxon>Fungi</taxon>
        <taxon>Fungi incertae sedis</taxon>
        <taxon>Mucoromycota</taxon>
        <taxon>Glomeromycotina</taxon>
        <taxon>Glomeromycetes</taxon>
        <taxon>Glomerales</taxon>
        <taxon>Glomeraceae</taxon>
        <taxon>Glomus</taxon>
    </lineage>
</organism>
<dbReference type="EMBL" id="QKYT01000839">
    <property type="protein sequence ID" value="RIA81159.1"/>
    <property type="molecule type" value="Genomic_DNA"/>
</dbReference>
<dbReference type="Proteomes" id="UP000265703">
    <property type="component" value="Unassembled WGS sequence"/>
</dbReference>
<comment type="caution">
    <text evidence="2">The sequence shown here is derived from an EMBL/GenBank/DDBJ whole genome shotgun (WGS) entry which is preliminary data.</text>
</comment>
<dbReference type="OrthoDB" id="2336765at2759"/>